<dbReference type="EMBL" id="JAATJE010000001">
    <property type="protein sequence ID" value="NJC33233.1"/>
    <property type="molecule type" value="Genomic_DNA"/>
</dbReference>
<dbReference type="InterPro" id="IPR027417">
    <property type="entry name" value="P-loop_NTPase"/>
</dbReference>
<feature type="binding site" evidence="10">
    <location>
        <begin position="14"/>
        <end position="21"/>
    </location>
    <ligand>
        <name>ATP</name>
        <dbReference type="ChEBI" id="CHEBI:30616"/>
    </ligand>
</feature>
<evidence type="ECO:0000256" key="11">
    <source>
        <dbReference type="RuleBase" id="RU003783"/>
    </source>
</evidence>
<dbReference type="Gene3D" id="1.10.20.140">
    <property type="match status" value="1"/>
</dbReference>
<dbReference type="Pfam" id="PF01715">
    <property type="entry name" value="IPPT"/>
    <property type="match status" value="1"/>
</dbReference>
<dbReference type="SUPFAM" id="SSF52540">
    <property type="entry name" value="P-loop containing nucleoside triphosphate hydrolases"/>
    <property type="match status" value="1"/>
</dbReference>
<evidence type="ECO:0000256" key="4">
    <source>
        <dbReference type="ARBA" id="ARBA00022679"/>
    </source>
</evidence>
<evidence type="ECO:0000256" key="1">
    <source>
        <dbReference type="ARBA" id="ARBA00001946"/>
    </source>
</evidence>
<evidence type="ECO:0000256" key="10">
    <source>
        <dbReference type="HAMAP-Rule" id="MF_00185"/>
    </source>
</evidence>
<evidence type="ECO:0000313" key="14">
    <source>
        <dbReference type="EMBL" id="NJC33233.1"/>
    </source>
</evidence>
<gene>
    <name evidence="10" type="primary">miaA</name>
    <name evidence="14" type="ORF">GGR88_000707</name>
</gene>
<dbReference type="PANTHER" id="PTHR11088">
    <property type="entry name" value="TRNA DIMETHYLALLYLTRANSFERASE"/>
    <property type="match status" value="1"/>
</dbReference>
<dbReference type="InterPro" id="IPR018022">
    <property type="entry name" value="IPT"/>
</dbReference>
<evidence type="ECO:0000256" key="7">
    <source>
        <dbReference type="ARBA" id="ARBA00022840"/>
    </source>
</evidence>
<evidence type="ECO:0000256" key="12">
    <source>
        <dbReference type="RuleBase" id="RU003784"/>
    </source>
</evidence>
<comment type="catalytic activity">
    <reaction evidence="9 10 11">
        <text>adenosine(37) in tRNA + dimethylallyl diphosphate = N(6)-dimethylallyladenosine(37) in tRNA + diphosphate</text>
        <dbReference type="Rhea" id="RHEA:26482"/>
        <dbReference type="Rhea" id="RHEA-COMP:10162"/>
        <dbReference type="Rhea" id="RHEA-COMP:10375"/>
        <dbReference type="ChEBI" id="CHEBI:33019"/>
        <dbReference type="ChEBI" id="CHEBI:57623"/>
        <dbReference type="ChEBI" id="CHEBI:74411"/>
        <dbReference type="ChEBI" id="CHEBI:74415"/>
        <dbReference type="EC" id="2.5.1.75"/>
    </reaction>
</comment>
<accession>A0ABX0XJ93</accession>
<evidence type="ECO:0000256" key="2">
    <source>
        <dbReference type="ARBA" id="ARBA00003213"/>
    </source>
</evidence>
<reference evidence="14 15" key="1">
    <citation type="submission" date="2020-03" db="EMBL/GenBank/DDBJ databases">
        <title>Genomic Encyclopedia of Type Strains, Phase IV (KMG-IV): sequencing the most valuable type-strain genomes for metagenomic binning, comparative biology and taxonomic classification.</title>
        <authorList>
            <person name="Goeker M."/>
        </authorList>
    </citation>
    <scope>NUCLEOTIDE SEQUENCE [LARGE SCALE GENOMIC DNA]</scope>
    <source>
        <strain evidence="14 15">DSM 27651</strain>
    </source>
</reference>
<dbReference type="GO" id="GO:0052381">
    <property type="term" value="F:tRNA dimethylallyltransferase activity"/>
    <property type="evidence" value="ECO:0007669"/>
    <property type="project" value="UniProtKB-EC"/>
</dbReference>
<keyword evidence="7 10" id="KW-0067">ATP-binding</keyword>
<comment type="caution">
    <text evidence="10">Lacks conserved residue(s) required for the propagation of feature annotation.</text>
</comment>
<comment type="cofactor">
    <cofactor evidence="1 10">
        <name>Mg(2+)</name>
        <dbReference type="ChEBI" id="CHEBI:18420"/>
    </cofactor>
</comment>
<evidence type="ECO:0000256" key="3">
    <source>
        <dbReference type="ARBA" id="ARBA00005842"/>
    </source>
</evidence>
<evidence type="ECO:0000256" key="6">
    <source>
        <dbReference type="ARBA" id="ARBA00022741"/>
    </source>
</evidence>
<organism evidence="14 15">
    <name type="scientific">Sphingomonas jejuensis</name>
    <dbReference type="NCBI Taxonomy" id="904715"/>
    <lineage>
        <taxon>Bacteria</taxon>
        <taxon>Pseudomonadati</taxon>
        <taxon>Pseudomonadota</taxon>
        <taxon>Alphaproteobacteria</taxon>
        <taxon>Sphingomonadales</taxon>
        <taxon>Sphingomonadaceae</taxon>
        <taxon>Sphingomonas</taxon>
    </lineage>
</organism>
<evidence type="ECO:0000313" key="15">
    <source>
        <dbReference type="Proteomes" id="UP000734218"/>
    </source>
</evidence>
<dbReference type="PANTHER" id="PTHR11088:SF60">
    <property type="entry name" value="TRNA DIMETHYLALLYLTRANSFERASE"/>
    <property type="match status" value="1"/>
</dbReference>
<evidence type="ECO:0000256" key="5">
    <source>
        <dbReference type="ARBA" id="ARBA00022694"/>
    </source>
</evidence>
<feature type="site" description="Interaction with substrate tRNA" evidence="10">
    <location>
        <position position="105"/>
    </location>
</feature>
<dbReference type="NCBIfam" id="TIGR00174">
    <property type="entry name" value="miaA"/>
    <property type="match status" value="1"/>
</dbReference>
<keyword evidence="6 10" id="KW-0547">Nucleotide-binding</keyword>
<name>A0ABX0XJ93_9SPHN</name>
<dbReference type="InterPro" id="IPR039657">
    <property type="entry name" value="Dimethylallyltransferase"/>
</dbReference>
<sequence length="325" mass="33916">MPSPSLPPVALIAGATASGKSALALRLAQKTGGVIINADSAQVYRDLRVVTARPTVEDEAAAEHQLFGHVDAGDACSAAAWAADAKAEIGRAHAAGRLPILVGGTGLYLRTLLDGIAPVPDIDPAIRQAVRALPVAQAHACLQEEDAPAAARLAPADTTRVARALEVIRSTGRPLAAWQADRSGGIADRIRLVPRILLPPRDWLAARCDARFAAMLDGGQAEVAALVARDLSPDLPAMRAIGVREIAGYIGGRLARADALAAGQRATRQYAKRQYTWFAHQPPATWPRLGGPATDTDVDQMIAQAETMGWPAGANSTLDDDAGLA</sequence>
<feature type="binding site" evidence="10">
    <location>
        <begin position="16"/>
        <end position="21"/>
    </location>
    <ligand>
        <name>substrate</name>
    </ligand>
</feature>
<dbReference type="Gene3D" id="3.40.50.300">
    <property type="entry name" value="P-loop containing nucleotide triphosphate hydrolases"/>
    <property type="match status" value="1"/>
</dbReference>
<evidence type="ECO:0000256" key="8">
    <source>
        <dbReference type="ARBA" id="ARBA00022842"/>
    </source>
</evidence>
<keyword evidence="5 10" id="KW-0819">tRNA processing</keyword>
<comment type="similarity">
    <text evidence="3 10 13">Belongs to the IPP transferase family.</text>
</comment>
<keyword evidence="8 10" id="KW-0460">Magnesium</keyword>
<dbReference type="Proteomes" id="UP000734218">
    <property type="component" value="Unassembled WGS sequence"/>
</dbReference>
<feature type="site" description="Interaction with substrate tRNA" evidence="10">
    <location>
        <position position="127"/>
    </location>
</feature>
<keyword evidence="4 10" id="KW-0808">Transferase</keyword>
<evidence type="ECO:0000256" key="9">
    <source>
        <dbReference type="ARBA" id="ARBA00049563"/>
    </source>
</evidence>
<comment type="caution">
    <text evidence="14">The sequence shown here is derived from an EMBL/GenBank/DDBJ whole genome shotgun (WGS) entry which is preliminary data.</text>
</comment>
<feature type="region of interest" description="Interaction with substrate tRNA" evidence="10">
    <location>
        <begin position="39"/>
        <end position="42"/>
    </location>
</feature>
<comment type="subunit">
    <text evidence="10">Monomer.</text>
</comment>
<evidence type="ECO:0000256" key="13">
    <source>
        <dbReference type="RuleBase" id="RU003785"/>
    </source>
</evidence>
<comment type="function">
    <text evidence="2 10 12">Catalyzes the transfer of a dimethylallyl group onto the adenine at position 37 in tRNAs that read codons beginning with uridine, leading to the formation of N6-(dimethylallyl)adenosine (i(6)A).</text>
</comment>
<protein>
    <recommendedName>
        <fullName evidence="10">tRNA dimethylallyltransferase</fullName>
        <ecNumber evidence="10">2.5.1.75</ecNumber>
    </recommendedName>
    <alternativeName>
        <fullName evidence="10">Dimethylallyl diphosphate:tRNA dimethylallyltransferase</fullName>
        <shortName evidence="10">DMAPP:tRNA dimethylallyltransferase</shortName>
        <shortName evidence="10">DMATase</shortName>
    </alternativeName>
    <alternativeName>
        <fullName evidence="10">Isopentenyl-diphosphate:tRNA isopentenyltransferase</fullName>
        <shortName evidence="10">IPP transferase</shortName>
        <shortName evidence="10">IPPT</shortName>
        <shortName evidence="10">IPTase</shortName>
    </alternativeName>
</protein>
<proteinExistence type="inferred from homology"/>
<keyword evidence="15" id="KW-1185">Reference proteome</keyword>
<dbReference type="EC" id="2.5.1.75" evidence="10"/>
<dbReference type="HAMAP" id="MF_00185">
    <property type="entry name" value="IPP_trans"/>
    <property type="match status" value="1"/>
</dbReference>
<dbReference type="RefSeq" id="WP_167953077.1">
    <property type="nucleotide sequence ID" value="NZ_JAATJE010000001.1"/>
</dbReference>